<dbReference type="AlphaFoldDB" id="A0A9P3ULY0"/>
<dbReference type="PANTHER" id="PTHR36576">
    <property type="entry name" value="UPF0654 PROTEIN C11D3.01C-RELATED"/>
    <property type="match status" value="1"/>
</dbReference>
<evidence type="ECO:0000313" key="2">
    <source>
        <dbReference type="EMBL" id="GLB39804.1"/>
    </source>
</evidence>
<dbReference type="Pfam" id="PF10346">
    <property type="entry name" value="Con-6"/>
    <property type="match status" value="1"/>
</dbReference>
<feature type="region of interest" description="Disordered" evidence="1">
    <location>
        <begin position="49"/>
        <end position="87"/>
    </location>
</feature>
<feature type="compositionally biased region" description="Acidic residues" evidence="1">
    <location>
        <begin position="50"/>
        <end position="61"/>
    </location>
</feature>
<proteinExistence type="predicted"/>
<organism evidence="2 3">
    <name type="scientific">Lyophyllum shimeji</name>
    <name type="common">Hon-shimeji</name>
    <name type="synonym">Tricholoma shimeji</name>
    <dbReference type="NCBI Taxonomy" id="47721"/>
    <lineage>
        <taxon>Eukaryota</taxon>
        <taxon>Fungi</taxon>
        <taxon>Dikarya</taxon>
        <taxon>Basidiomycota</taxon>
        <taxon>Agaricomycotina</taxon>
        <taxon>Agaricomycetes</taxon>
        <taxon>Agaricomycetidae</taxon>
        <taxon>Agaricales</taxon>
        <taxon>Tricholomatineae</taxon>
        <taxon>Lyophyllaceae</taxon>
        <taxon>Lyophyllum</taxon>
    </lineage>
</organism>
<feature type="compositionally biased region" description="Basic and acidic residues" evidence="1">
    <location>
        <begin position="62"/>
        <end position="82"/>
    </location>
</feature>
<protein>
    <recommendedName>
        <fullName evidence="4">Conidiation-specific protein 6</fullName>
    </recommendedName>
</protein>
<dbReference type="GO" id="GO:0005737">
    <property type="term" value="C:cytoplasm"/>
    <property type="evidence" value="ECO:0007669"/>
    <property type="project" value="TreeGrafter"/>
</dbReference>
<gene>
    <name evidence="2" type="ORF">LshimejAT787_0703140</name>
</gene>
<dbReference type="InterPro" id="IPR018824">
    <property type="entry name" value="Conidiation-specific_6"/>
</dbReference>
<dbReference type="InterPro" id="IPR052670">
    <property type="entry name" value="UPF0654_domain"/>
</dbReference>
<evidence type="ECO:0000313" key="3">
    <source>
        <dbReference type="Proteomes" id="UP001063166"/>
    </source>
</evidence>
<comment type="caution">
    <text evidence="2">The sequence shown here is derived from an EMBL/GenBank/DDBJ whole genome shotgun (WGS) entry which is preliminary data.</text>
</comment>
<keyword evidence="3" id="KW-1185">Reference proteome</keyword>
<evidence type="ECO:0008006" key="4">
    <source>
        <dbReference type="Google" id="ProtNLM"/>
    </source>
</evidence>
<sequence>MSSNARNQHTFNARERRKAYRVIGGLKASLHNPNVSEAAKASAVKRLEELEAGTEGEEEAETEKAEFNLREKAKAMDDEGALRESPATMHRLIGQYKAVLKNPKAPAEAKRQAQEALESGLGE</sequence>
<dbReference type="EMBL" id="BRPK01000007">
    <property type="protein sequence ID" value="GLB39804.1"/>
    <property type="molecule type" value="Genomic_DNA"/>
</dbReference>
<evidence type="ECO:0000256" key="1">
    <source>
        <dbReference type="SAM" id="MobiDB-lite"/>
    </source>
</evidence>
<dbReference type="OrthoDB" id="5419162at2759"/>
<feature type="region of interest" description="Disordered" evidence="1">
    <location>
        <begin position="101"/>
        <end position="123"/>
    </location>
</feature>
<dbReference type="Proteomes" id="UP001063166">
    <property type="component" value="Unassembled WGS sequence"/>
</dbReference>
<name>A0A9P3ULY0_LYOSH</name>
<dbReference type="PANTHER" id="PTHR36576:SF1">
    <property type="entry name" value="UPF0654 PROTEIN C11D3.01C-RELATED"/>
    <property type="match status" value="1"/>
</dbReference>
<accession>A0A9P3ULY0</accession>
<reference evidence="2" key="1">
    <citation type="submission" date="2022-07" db="EMBL/GenBank/DDBJ databases">
        <title>The genome of Lyophyllum shimeji provides insight into the initial evolution of ectomycorrhizal fungal genome.</title>
        <authorList>
            <person name="Kobayashi Y."/>
            <person name="Shibata T."/>
            <person name="Hirakawa H."/>
            <person name="Shigenobu S."/>
            <person name="Nishiyama T."/>
            <person name="Yamada A."/>
            <person name="Hasebe M."/>
            <person name="Kawaguchi M."/>
        </authorList>
    </citation>
    <scope>NUCLEOTIDE SEQUENCE</scope>
    <source>
        <strain evidence="2">AT787</strain>
    </source>
</reference>